<dbReference type="RefSeq" id="WP_016442725.1">
    <property type="nucleotide sequence ID" value="NZ_KE150263.1"/>
</dbReference>
<dbReference type="Proteomes" id="UP000014393">
    <property type="component" value="Unassembled WGS sequence"/>
</dbReference>
<organism evidence="2 3">
    <name type="scientific">Actinotignum schaalii FB123-CNA-2</name>
    <dbReference type="NCBI Taxonomy" id="883067"/>
    <lineage>
        <taxon>Bacteria</taxon>
        <taxon>Bacillati</taxon>
        <taxon>Actinomycetota</taxon>
        <taxon>Actinomycetes</taxon>
        <taxon>Actinomycetales</taxon>
        <taxon>Actinomycetaceae</taxon>
        <taxon>Actinotignum</taxon>
    </lineage>
</organism>
<feature type="compositionally biased region" description="Polar residues" evidence="1">
    <location>
        <begin position="173"/>
        <end position="183"/>
    </location>
</feature>
<dbReference type="PATRIC" id="fig|883067.3.peg.1082"/>
<feature type="compositionally biased region" description="Low complexity" evidence="1">
    <location>
        <begin position="152"/>
        <end position="165"/>
    </location>
</feature>
<dbReference type="HOGENOM" id="CLU_125313_0_0_11"/>
<sequence length="195" mass="21359">MGKYRALLRLARRIGPAIVFVITRYGPQLRALIRENPQIVSKLQDRMHQLAGKKPNEREAHSLSGRIDILKEQVTYLYASANTAEIAEKAAAWRAELDSIERAIPVLDAMARPQRLTERRKLSKRIDVLSQQILSASLSDYIEDAIIDDDAAAPTPGTPGENAAPGVGKPHTPGSTDAGTSGTNRDEYEHPAATQ</sequence>
<dbReference type="AlphaFoldDB" id="S2VI94"/>
<feature type="compositionally biased region" description="Basic and acidic residues" evidence="1">
    <location>
        <begin position="184"/>
        <end position="195"/>
    </location>
</feature>
<protein>
    <submittedName>
        <fullName evidence="2">Uncharacterized protein</fullName>
    </submittedName>
</protein>
<name>S2VI94_9ACTO</name>
<feature type="region of interest" description="Disordered" evidence="1">
    <location>
        <begin position="149"/>
        <end position="195"/>
    </location>
</feature>
<dbReference type="OrthoDB" id="3267542at2"/>
<evidence type="ECO:0000313" key="3">
    <source>
        <dbReference type="Proteomes" id="UP000014393"/>
    </source>
</evidence>
<dbReference type="eggNOG" id="ENOG502ZU7I">
    <property type="taxonomic scope" value="Bacteria"/>
</dbReference>
<evidence type="ECO:0000256" key="1">
    <source>
        <dbReference type="SAM" id="MobiDB-lite"/>
    </source>
</evidence>
<keyword evidence="3" id="KW-1185">Reference proteome</keyword>
<dbReference type="EMBL" id="AGWM01000011">
    <property type="protein sequence ID" value="EPD26486.1"/>
    <property type="molecule type" value="Genomic_DNA"/>
</dbReference>
<comment type="caution">
    <text evidence="2">The sequence shown here is derived from an EMBL/GenBank/DDBJ whole genome shotgun (WGS) entry which is preliminary data.</text>
</comment>
<gene>
    <name evidence="2" type="ORF">HMPREF9237_01108</name>
</gene>
<evidence type="ECO:0000313" key="2">
    <source>
        <dbReference type="EMBL" id="EPD26486.1"/>
    </source>
</evidence>
<proteinExistence type="predicted"/>
<accession>S2VI94</accession>
<reference evidence="2 3" key="1">
    <citation type="submission" date="2013-05" db="EMBL/GenBank/DDBJ databases">
        <title>The Genome Sequence of Actinobaculum schaalii FB123-CNA2.</title>
        <authorList>
            <consortium name="The Broad Institute Genomics Platform"/>
            <person name="Earl A."/>
            <person name="Ward D."/>
            <person name="Feldgarden M."/>
            <person name="Gevers D."/>
            <person name="Saerens B."/>
            <person name="Vaneechoutte M."/>
            <person name="Walker B."/>
            <person name="Young S."/>
            <person name="Zeng Q."/>
            <person name="Gargeya S."/>
            <person name="Fitzgerald M."/>
            <person name="Haas B."/>
            <person name="Abouelleil A."/>
            <person name="Allen A.W."/>
            <person name="Alvarado L."/>
            <person name="Arachchi H.M."/>
            <person name="Berlin A.M."/>
            <person name="Chapman S.B."/>
            <person name="Gainer-Dewar J."/>
            <person name="Goldberg J."/>
            <person name="Griggs A."/>
            <person name="Gujja S."/>
            <person name="Hansen M."/>
            <person name="Howarth C."/>
            <person name="Imamovic A."/>
            <person name="Ireland A."/>
            <person name="Larimer J."/>
            <person name="McCowan C."/>
            <person name="Murphy C."/>
            <person name="Pearson M."/>
            <person name="Poon T.W."/>
            <person name="Priest M."/>
            <person name="Roberts A."/>
            <person name="Saif S."/>
            <person name="Shea T."/>
            <person name="Sisk P."/>
            <person name="Sykes S."/>
            <person name="Wortman J."/>
            <person name="Nusbaum C."/>
            <person name="Birren B."/>
        </authorList>
    </citation>
    <scope>NUCLEOTIDE SEQUENCE [LARGE SCALE GENOMIC DNA]</scope>
    <source>
        <strain evidence="2 3">FB123-CNA-2</strain>
    </source>
</reference>